<dbReference type="PANTHER" id="PTHR38474">
    <property type="entry name" value="SLR0299 PROTEIN"/>
    <property type="match status" value="1"/>
</dbReference>
<dbReference type="Pfam" id="PF00302">
    <property type="entry name" value="CAT"/>
    <property type="match status" value="1"/>
</dbReference>
<proteinExistence type="predicted"/>
<organism evidence="1 2">
    <name type="scientific">Sneathiella marina</name>
    <dbReference type="NCBI Taxonomy" id="2950108"/>
    <lineage>
        <taxon>Bacteria</taxon>
        <taxon>Pseudomonadati</taxon>
        <taxon>Pseudomonadota</taxon>
        <taxon>Alphaproteobacteria</taxon>
        <taxon>Sneathiellales</taxon>
        <taxon>Sneathiellaceae</taxon>
        <taxon>Sneathiella</taxon>
    </lineage>
</organism>
<sequence length="207" mass="24110">MKKIRLETWKRQRQFELFKGFDFPHMSITASVEITEFMRHARSRNFSVFNAILFSIMKTANSIDEFRTRFSNGEIYVHDTVHPSFTVPIADDQFAFCKVAFSEDRKTFDEACRLAKSEAEQQTELKENTSTEDHWIYLSCTPWLDFTAGHHPVANAADCIPRIAWGKITNTDDCWTMPVNLQVHHSLVDGLHIAKFYEILKENLKDI</sequence>
<accession>A0ABY4W2E6</accession>
<gene>
    <name evidence="1" type="ORF">NBZ79_12755</name>
</gene>
<dbReference type="PIRSF" id="PIRSF000440">
    <property type="entry name" value="CAT"/>
    <property type="match status" value="1"/>
</dbReference>
<dbReference type="InterPro" id="IPR001707">
    <property type="entry name" value="Cmp_AcTrfase"/>
</dbReference>
<keyword evidence="2" id="KW-1185">Reference proteome</keyword>
<dbReference type="Proteomes" id="UP001056291">
    <property type="component" value="Chromosome"/>
</dbReference>
<name>A0ABY4W2E6_9PROT</name>
<reference evidence="1" key="1">
    <citation type="submission" date="2022-06" db="EMBL/GenBank/DDBJ databases">
        <title>Sneathiella actinostolidae sp. nov., isolated from a sea anemonein the Western Pacific Ocean.</title>
        <authorList>
            <person name="Wei M.J."/>
        </authorList>
    </citation>
    <scope>NUCLEOTIDE SEQUENCE</scope>
    <source>
        <strain evidence="1">PHK-P5</strain>
    </source>
</reference>
<dbReference type="EMBL" id="CP098747">
    <property type="protein sequence ID" value="USG60047.1"/>
    <property type="molecule type" value="Genomic_DNA"/>
</dbReference>
<evidence type="ECO:0000313" key="2">
    <source>
        <dbReference type="Proteomes" id="UP001056291"/>
    </source>
</evidence>
<dbReference type="InterPro" id="IPR023213">
    <property type="entry name" value="CAT-like_dom_sf"/>
</dbReference>
<dbReference type="Gene3D" id="3.30.559.10">
    <property type="entry name" value="Chloramphenicol acetyltransferase-like domain"/>
    <property type="match status" value="1"/>
</dbReference>
<evidence type="ECO:0000313" key="1">
    <source>
        <dbReference type="EMBL" id="USG60047.1"/>
    </source>
</evidence>
<dbReference type="SUPFAM" id="SSF52777">
    <property type="entry name" value="CoA-dependent acyltransferases"/>
    <property type="match status" value="1"/>
</dbReference>
<dbReference type="PANTHER" id="PTHR38474:SF1">
    <property type="entry name" value="SLR0299 PROTEIN"/>
    <property type="match status" value="1"/>
</dbReference>
<dbReference type="SMART" id="SM01059">
    <property type="entry name" value="CAT"/>
    <property type="match status" value="1"/>
</dbReference>
<dbReference type="RefSeq" id="WP_251932854.1">
    <property type="nucleotide sequence ID" value="NZ_CP098747.1"/>
</dbReference>
<protein>
    <submittedName>
        <fullName evidence="1">CatA-like O-acetyltransferase</fullName>
    </submittedName>
</protein>